<reference evidence="1 2" key="1">
    <citation type="submission" date="2023-10" db="EMBL/GenBank/DDBJ databases">
        <title>Novel methanotroph of the genus Methylocapsa from a subarctic wetland.</title>
        <authorList>
            <person name="Belova S.E."/>
            <person name="Oshkin I.Y."/>
            <person name="Miroshnikov K."/>
            <person name="Dedysh S.N."/>
        </authorList>
    </citation>
    <scope>NUCLEOTIDE SEQUENCE [LARGE SCALE GENOMIC DNA]</scope>
    <source>
        <strain evidence="1 2">RX1</strain>
    </source>
</reference>
<dbReference type="EMBL" id="CP136862">
    <property type="protein sequence ID" value="WOJ91214.1"/>
    <property type="molecule type" value="Genomic_DNA"/>
</dbReference>
<sequence>MEVGTLQRTEGSADEPDLLQLAKNVLAVETGQAIEAPFRLRDALQPGGCGAMVLELALDEYASPLTINITASALVGAGSRIGVDSIWISPSTVTLRPAEPAQITVTIVAPLDARPGLYVGTLSATGDETFVAPLQAEIC</sequence>
<dbReference type="Proteomes" id="UP001626536">
    <property type="component" value="Chromosome"/>
</dbReference>
<keyword evidence="2" id="KW-1185">Reference proteome</keyword>
<accession>A0ABZ0HXC8</accession>
<protein>
    <submittedName>
        <fullName evidence="1">Uncharacterized protein</fullName>
    </submittedName>
</protein>
<dbReference type="RefSeq" id="WP_407340808.1">
    <property type="nucleotide sequence ID" value="NZ_CP136862.1"/>
</dbReference>
<organism evidence="1 2">
    <name type="scientific">Methylocapsa polymorpha</name>
    <dbReference type="NCBI Taxonomy" id="3080828"/>
    <lineage>
        <taxon>Bacteria</taxon>
        <taxon>Pseudomonadati</taxon>
        <taxon>Pseudomonadota</taxon>
        <taxon>Alphaproteobacteria</taxon>
        <taxon>Hyphomicrobiales</taxon>
        <taxon>Beijerinckiaceae</taxon>
        <taxon>Methylocapsa</taxon>
    </lineage>
</organism>
<gene>
    <name evidence="1" type="ORF">RZS28_08095</name>
</gene>
<proteinExistence type="predicted"/>
<evidence type="ECO:0000313" key="2">
    <source>
        <dbReference type="Proteomes" id="UP001626536"/>
    </source>
</evidence>
<evidence type="ECO:0000313" key="1">
    <source>
        <dbReference type="EMBL" id="WOJ91214.1"/>
    </source>
</evidence>
<name>A0ABZ0HXC8_9HYPH</name>